<reference evidence="3" key="4">
    <citation type="journal article" date="2015" name="G3 (Bethesda)">
        <title>Genome sequences of three phytopathogenic species of the Magnaporthaceae family of fungi.</title>
        <authorList>
            <person name="Okagaki L.H."/>
            <person name="Nunes C.C."/>
            <person name="Sailsbery J."/>
            <person name="Clay B."/>
            <person name="Brown D."/>
            <person name="John T."/>
            <person name="Oh Y."/>
            <person name="Young N."/>
            <person name="Fitzgerald M."/>
            <person name="Haas B.J."/>
            <person name="Zeng Q."/>
            <person name="Young S."/>
            <person name="Adiconis X."/>
            <person name="Fan L."/>
            <person name="Levin J.Z."/>
            <person name="Mitchell T.K."/>
            <person name="Okubara P.A."/>
            <person name="Farman M.L."/>
            <person name="Kohn L.M."/>
            <person name="Birren B."/>
            <person name="Ma L.-J."/>
            <person name="Dean R.A."/>
        </authorList>
    </citation>
    <scope>NUCLEOTIDE SEQUENCE</scope>
    <source>
        <strain evidence="3">ATCC 64411 / 73-15</strain>
    </source>
</reference>
<dbReference type="OrthoDB" id="6132182at2759"/>
<dbReference type="Gene3D" id="1.10.1280.10">
    <property type="entry name" value="Di-copper center containing domain from catechol oxidase"/>
    <property type="match status" value="1"/>
</dbReference>
<organism evidence="3 4">
    <name type="scientific">Magnaporthiopsis poae (strain ATCC 64411 / 73-15)</name>
    <name type="common">Kentucky bluegrass fungus</name>
    <name type="synonym">Magnaporthe poae</name>
    <dbReference type="NCBI Taxonomy" id="644358"/>
    <lineage>
        <taxon>Eukaryota</taxon>
        <taxon>Fungi</taxon>
        <taxon>Dikarya</taxon>
        <taxon>Ascomycota</taxon>
        <taxon>Pezizomycotina</taxon>
        <taxon>Sordariomycetes</taxon>
        <taxon>Sordariomycetidae</taxon>
        <taxon>Magnaporthales</taxon>
        <taxon>Magnaporthaceae</taxon>
        <taxon>Magnaporthiopsis</taxon>
    </lineage>
</organism>
<reference evidence="3" key="5">
    <citation type="submission" date="2015-06" db="UniProtKB">
        <authorList>
            <consortium name="EnsemblFungi"/>
        </authorList>
    </citation>
    <scope>IDENTIFICATION</scope>
    <source>
        <strain evidence="3">ATCC 64411</strain>
    </source>
</reference>
<dbReference type="EMBL" id="ADBL01001396">
    <property type="status" value="NOT_ANNOTATED_CDS"/>
    <property type="molecule type" value="Genomic_DNA"/>
</dbReference>
<dbReference type="AlphaFoldDB" id="A0A0C4E0H5"/>
<sequence>MLFLGHPLIAALLFLLPLSALAQQIPVTGIRSGDDGSPPPVRKNVKELHRNGGAEWDLFILGLTALQDEKETNELSYFQLMGIHGRPYIPWNGVDQVPGGAYGGFCPHNVRTRHVHPVVAISRDQGQQETA</sequence>
<evidence type="ECO:0000313" key="3">
    <source>
        <dbReference type="EnsemblFungi" id="MAPG_05848T0"/>
    </source>
</evidence>
<evidence type="ECO:0000313" key="2">
    <source>
        <dbReference type="EMBL" id="KLU86840.1"/>
    </source>
</evidence>
<reference evidence="2" key="3">
    <citation type="submission" date="2011-03" db="EMBL/GenBank/DDBJ databases">
        <title>Annotation of Magnaporthe poae ATCC 64411.</title>
        <authorList>
            <person name="Ma L.-J."/>
            <person name="Dead R."/>
            <person name="Young S.K."/>
            <person name="Zeng Q."/>
            <person name="Gargeya S."/>
            <person name="Fitzgerald M."/>
            <person name="Haas B."/>
            <person name="Abouelleil A."/>
            <person name="Alvarado L."/>
            <person name="Arachchi H.M."/>
            <person name="Berlin A."/>
            <person name="Brown A."/>
            <person name="Chapman S.B."/>
            <person name="Chen Z."/>
            <person name="Dunbar C."/>
            <person name="Freedman E."/>
            <person name="Gearin G."/>
            <person name="Gellesch M."/>
            <person name="Goldberg J."/>
            <person name="Griggs A."/>
            <person name="Gujja S."/>
            <person name="Heiman D."/>
            <person name="Howarth C."/>
            <person name="Larson L."/>
            <person name="Lui A."/>
            <person name="MacDonald P.J.P."/>
            <person name="Mehta T."/>
            <person name="Montmayeur A."/>
            <person name="Murphy C."/>
            <person name="Neiman D."/>
            <person name="Pearson M."/>
            <person name="Priest M."/>
            <person name="Roberts A."/>
            <person name="Saif S."/>
            <person name="Shea T."/>
            <person name="Shenoy N."/>
            <person name="Sisk P."/>
            <person name="Stolte C."/>
            <person name="Sykes S."/>
            <person name="Yandava C."/>
            <person name="Wortman J."/>
            <person name="Nusbaum C."/>
            <person name="Birren B."/>
        </authorList>
    </citation>
    <scope>NUCLEOTIDE SEQUENCE</scope>
    <source>
        <strain evidence="2">ATCC 64411</strain>
    </source>
</reference>
<protein>
    <submittedName>
        <fullName evidence="2 3">Uncharacterized protein</fullName>
    </submittedName>
</protein>
<keyword evidence="4" id="KW-1185">Reference proteome</keyword>
<gene>
    <name evidence="2" type="ORF">MAPG_05848</name>
</gene>
<evidence type="ECO:0000256" key="1">
    <source>
        <dbReference type="SAM" id="SignalP"/>
    </source>
</evidence>
<accession>A0A0C4E0H5</accession>
<dbReference type="EMBL" id="GL876969">
    <property type="protein sequence ID" value="KLU86840.1"/>
    <property type="molecule type" value="Genomic_DNA"/>
</dbReference>
<dbReference type="VEuPathDB" id="FungiDB:MAPG_05848"/>
<feature type="signal peptide" evidence="1">
    <location>
        <begin position="1"/>
        <end position="22"/>
    </location>
</feature>
<evidence type="ECO:0000313" key="4">
    <source>
        <dbReference type="Proteomes" id="UP000011715"/>
    </source>
</evidence>
<reference evidence="2" key="1">
    <citation type="submission" date="2010-05" db="EMBL/GenBank/DDBJ databases">
        <title>The Genome Sequence of Magnaporthe poae strain ATCC 64411.</title>
        <authorList>
            <consortium name="The Broad Institute Genome Sequencing Platform"/>
            <consortium name="Broad Institute Genome Sequencing Center for Infectious Disease"/>
            <person name="Ma L.-J."/>
            <person name="Dead R."/>
            <person name="Young S."/>
            <person name="Zeng Q."/>
            <person name="Koehrsen M."/>
            <person name="Alvarado L."/>
            <person name="Berlin A."/>
            <person name="Chapman S.B."/>
            <person name="Chen Z."/>
            <person name="Freedman E."/>
            <person name="Gellesch M."/>
            <person name="Goldberg J."/>
            <person name="Griggs A."/>
            <person name="Gujja S."/>
            <person name="Heilman E.R."/>
            <person name="Heiman D."/>
            <person name="Hepburn T."/>
            <person name="Howarth C."/>
            <person name="Jen D."/>
            <person name="Larson L."/>
            <person name="Mehta T."/>
            <person name="Neiman D."/>
            <person name="Pearson M."/>
            <person name="Roberts A."/>
            <person name="Saif S."/>
            <person name="Shea T."/>
            <person name="Shenoy N."/>
            <person name="Sisk P."/>
            <person name="Stolte C."/>
            <person name="Sykes S."/>
            <person name="Walk T."/>
            <person name="White J."/>
            <person name="Yandava C."/>
            <person name="Haas B."/>
            <person name="Nusbaum C."/>
            <person name="Birren B."/>
        </authorList>
    </citation>
    <scope>NUCLEOTIDE SEQUENCE</scope>
    <source>
        <strain evidence="2">ATCC 64411</strain>
    </source>
</reference>
<dbReference type="Proteomes" id="UP000011715">
    <property type="component" value="Unassembled WGS sequence"/>
</dbReference>
<feature type="chain" id="PRO_5009385671" evidence="1">
    <location>
        <begin position="23"/>
        <end position="131"/>
    </location>
</feature>
<dbReference type="InterPro" id="IPR008922">
    <property type="entry name" value="Di-copper_centre_dom_sf"/>
</dbReference>
<reference evidence="4" key="2">
    <citation type="submission" date="2010-05" db="EMBL/GenBank/DDBJ databases">
        <title>The genome sequence of Magnaporthe poae strain ATCC 64411.</title>
        <authorList>
            <person name="Ma L.-J."/>
            <person name="Dead R."/>
            <person name="Young S."/>
            <person name="Zeng Q."/>
            <person name="Koehrsen M."/>
            <person name="Alvarado L."/>
            <person name="Berlin A."/>
            <person name="Chapman S.B."/>
            <person name="Chen Z."/>
            <person name="Freedman E."/>
            <person name="Gellesch M."/>
            <person name="Goldberg J."/>
            <person name="Griggs A."/>
            <person name="Gujja S."/>
            <person name="Heilman E.R."/>
            <person name="Heiman D."/>
            <person name="Hepburn T."/>
            <person name="Howarth C."/>
            <person name="Jen D."/>
            <person name="Larson L."/>
            <person name="Mehta T."/>
            <person name="Neiman D."/>
            <person name="Pearson M."/>
            <person name="Roberts A."/>
            <person name="Saif S."/>
            <person name="Shea T."/>
            <person name="Shenoy N."/>
            <person name="Sisk P."/>
            <person name="Stolte C."/>
            <person name="Sykes S."/>
            <person name="Walk T."/>
            <person name="White J."/>
            <person name="Yandava C."/>
            <person name="Haas B."/>
            <person name="Nusbaum C."/>
            <person name="Birren B."/>
        </authorList>
    </citation>
    <scope>NUCLEOTIDE SEQUENCE [LARGE SCALE GENOMIC DNA]</scope>
    <source>
        <strain evidence="4">ATCC 64411 / 73-15</strain>
    </source>
</reference>
<dbReference type="SUPFAM" id="SSF48056">
    <property type="entry name" value="Di-copper centre-containing domain"/>
    <property type="match status" value="1"/>
</dbReference>
<name>A0A0C4E0H5_MAGP6</name>
<keyword evidence="1" id="KW-0732">Signal</keyword>
<proteinExistence type="predicted"/>
<dbReference type="STRING" id="644358.A0A0C4E0H5"/>
<dbReference type="EnsemblFungi" id="MAPG_05848T0">
    <property type="protein sequence ID" value="MAPG_05848T0"/>
    <property type="gene ID" value="MAPG_05848"/>
</dbReference>